<accession>A0A9X2CHV0</accession>
<organism evidence="2 3">
    <name type="scientific">Shewanella pneumatophori</name>
    <dbReference type="NCBI Taxonomy" id="314092"/>
    <lineage>
        <taxon>Bacteria</taxon>
        <taxon>Pseudomonadati</taxon>
        <taxon>Pseudomonadota</taxon>
        <taxon>Gammaproteobacteria</taxon>
        <taxon>Alteromonadales</taxon>
        <taxon>Shewanellaceae</taxon>
        <taxon>Shewanella</taxon>
    </lineage>
</organism>
<sequence length="318" mass="36559">MSQFNPEKIQIGISACLLGEKVRFDGGHKASSYCRKEIAPHFDYVPVCPEMAIGMGAPRKSIRLEKDGDIIFVKSADGSVDVTEKLNDFSDKKVEQLDFLGGYILCAKSPTCGMERVTEYKYGTNNGWKSGIGVYARKLMERYPLLPVEEEGRLHDLPIRENFFTRVYAYHDWHMLKASGFTKSNILDFHARYKYMLMAHNPKLYRELGPLLADMSGDLEKIAESYFTGFMQILKIKATRKNHTSALQHIQGYFKKHLSSPQKAELAESILKYNQGLQPILVPMTLINHYLREFPTPYIENQVYLNPHPQELKLRYAY</sequence>
<evidence type="ECO:0000313" key="3">
    <source>
        <dbReference type="Proteomes" id="UP001139293"/>
    </source>
</evidence>
<dbReference type="Pfam" id="PF08349">
    <property type="entry name" value="DUF1722"/>
    <property type="match status" value="1"/>
</dbReference>
<gene>
    <name evidence="2" type="ORF">L2740_09530</name>
</gene>
<dbReference type="InterPro" id="IPR017087">
    <property type="entry name" value="UCP037004"/>
</dbReference>
<dbReference type="RefSeq" id="WP_248949896.1">
    <property type="nucleotide sequence ID" value="NZ_JAKILB010000005.1"/>
</dbReference>
<feature type="domain" description="DUF1722" evidence="1">
    <location>
        <begin position="194"/>
        <end position="309"/>
    </location>
</feature>
<evidence type="ECO:0000313" key="2">
    <source>
        <dbReference type="EMBL" id="MCL1138784.1"/>
    </source>
</evidence>
<name>A0A9X2CHV0_9GAMM</name>
<reference evidence="2" key="1">
    <citation type="submission" date="2022-01" db="EMBL/GenBank/DDBJ databases">
        <title>Whole genome-based taxonomy of the Shewanellaceae.</title>
        <authorList>
            <person name="Martin-Rodriguez A.J."/>
        </authorList>
    </citation>
    <scope>NUCLEOTIDE SEQUENCE</scope>
    <source>
        <strain evidence="2">KCTC 23973</strain>
    </source>
</reference>
<keyword evidence="3" id="KW-1185">Reference proteome</keyword>
<protein>
    <submittedName>
        <fullName evidence="2">DUF523 and DUF1722 domain-containing protein</fullName>
    </submittedName>
</protein>
<proteinExistence type="predicted"/>
<dbReference type="AlphaFoldDB" id="A0A9X2CHV0"/>
<dbReference type="Pfam" id="PF04463">
    <property type="entry name" value="2-thiour_desulf"/>
    <property type="match status" value="1"/>
</dbReference>
<dbReference type="PANTHER" id="PTHR30087">
    <property type="entry name" value="INNER MEMBRANE PROTEIN"/>
    <property type="match status" value="1"/>
</dbReference>
<comment type="caution">
    <text evidence="2">The sequence shown here is derived from an EMBL/GenBank/DDBJ whole genome shotgun (WGS) entry which is preliminary data.</text>
</comment>
<dbReference type="PANTHER" id="PTHR30087:SF0">
    <property type="entry name" value="INNER MEMBRANE PROTEIN"/>
    <property type="match status" value="1"/>
</dbReference>
<dbReference type="Proteomes" id="UP001139293">
    <property type="component" value="Unassembled WGS sequence"/>
</dbReference>
<dbReference type="EMBL" id="JAKILB010000005">
    <property type="protein sequence ID" value="MCL1138784.1"/>
    <property type="molecule type" value="Genomic_DNA"/>
</dbReference>
<dbReference type="PIRSF" id="PIRSF037004">
    <property type="entry name" value="UCP037004"/>
    <property type="match status" value="1"/>
</dbReference>
<dbReference type="InterPro" id="IPR013560">
    <property type="entry name" value="DUF1722"/>
</dbReference>
<evidence type="ECO:0000259" key="1">
    <source>
        <dbReference type="Pfam" id="PF08349"/>
    </source>
</evidence>
<dbReference type="InterPro" id="IPR007553">
    <property type="entry name" value="2-thiour_desulf"/>
</dbReference>